<dbReference type="GO" id="GO:1990904">
    <property type="term" value="C:ribonucleoprotein complex"/>
    <property type="evidence" value="ECO:0007669"/>
    <property type="project" value="UniProtKB-KW"/>
</dbReference>
<dbReference type="GO" id="GO:0003735">
    <property type="term" value="F:structural constituent of ribosome"/>
    <property type="evidence" value="ECO:0007669"/>
    <property type="project" value="InterPro"/>
</dbReference>
<dbReference type="Gene3D" id="3.30.420.80">
    <property type="entry name" value="Ribosomal protein S11"/>
    <property type="match status" value="1"/>
</dbReference>
<dbReference type="FunCoup" id="A0A0C3EHW7">
    <property type="interactions" value="122"/>
</dbReference>
<keyword evidence="4" id="KW-1185">Reference proteome</keyword>
<dbReference type="SUPFAM" id="SSF53137">
    <property type="entry name" value="Translational machinery components"/>
    <property type="match status" value="1"/>
</dbReference>
<reference evidence="3 4" key="1">
    <citation type="submission" date="2014-04" db="EMBL/GenBank/DDBJ databases">
        <authorList>
            <consortium name="DOE Joint Genome Institute"/>
            <person name="Kuo A."/>
            <person name="Kohler A."/>
            <person name="Nagy L.G."/>
            <person name="Floudas D."/>
            <person name="Copeland A."/>
            <person name="Barry K.W."/>
            <person name="Cichocki N."/>
            <person name="Veneault-Fourrey C."/>
            <person name="LaButti K."/>
            <person name="Lindquist E.A."/>
            <person name="Lipzen A."/>
            <person name="Lundell T."/>
            <person name="Morin E."/>
            <person name="Murat C."/>
            <person name="Sun H."/>
            <person name="Tunlid A."/>
            <person name="Henrissat B."/>
            <person name="Grigoriev I.V."/>
            <person name="Hibbett D.S."/>
            <person name="Martin F."/>
            <person name="Nordberg H.P."/>
            <person name="Cantor M.N."/>
            <person name="Hua S.X."/>
        </authorList>
    </citation>
    <scope>NUCLEOTIDE SEQUENCE [LARGE SCALE GENOMIC DNA]</scope>
    <source>
        <strain evidence="3 4">Foug A</strain>
    </source>
</reference>
<dbReference type="HOGENOM" id="CLU_072439_0_1_1"/>
<dbReference type="AlphaFoldDB" id="A0A0C3EHW7"/>
<gene>
    <name evidence="3" type="ORF">SCLCIDRAFT_1210001</name>
</gene>
<evidence type="ECO:0008006" key="5">
    <source>
        <dbReference type="Google" id="ProtNLM"/>
    </source>
</evidence>
<dbReference type="GO" id="GO:0005840">
    <property type="term" value="C:ribosome"/>
    <property type="evidence" value="ECO:0007669"/>
    <property type="project" value="UniProtKB-KW"/>
</dbReference>
<dbReference type="InterPro" id="IPR036967">
    <property type="entry name" value="Ribosomal_uS11_sf"/>
</dbReference>
<dbReference type="Proteomes" id="UP000053989">
    <property type="component" value="Unassembled WGS sequence"/>
</dbReference>
<dbReference type="EMBL" id="KN822011">
    <property type="protein sequence ID" value="KIM67869.1"/>
    <property type="molecule type" value="Genomic_DNA"/>
</dbReference>
<evidence type="ECO:0000256" key="2">
    <source>
        <dbReference type="ARBA" id="ARBA00023274"/>
    </source>
</evidence>
<keyword evidence="2" id="KW-0687">Ribonucleoprotein</keyword>
<sequence length="212" mass="23198">MSFANALSLRPSVLRATQLCLHQSRNLHATTSRASASTLSTDLFADMGMDKPRPVAPELPPRGPIEWTAENPVAPSSKPVPGKDGLHPPKYHFHAHFSPNNTKIFLADDKFRPVPKGSWSGGSCGFKGVNRSMQEAGYRCAVNAFGRINEIVQEKGPITLAVHLRGFGKGRQAVEQIFLTSEGDKVRPLVVEVEDRTHIKIGGTRAKKARRL</sequence>
<evidence type="ECO:0000313" key="3">
    <source>
        <dbReference type="EMBL" id="KIM67869.1"/>
    </source>
</evidence>
<evidence type="ECO:0000313" key="4">
    <source>
        <dbReference type="Proteomes" id="UP000053989"/>
    </source>
</evidence>
<dbReference type="InParanoid" id="A0A0C3EHW7"/>
<dbReference type="GO" id="GO:0006412">
    <property type="term" value="P:translation"/>
    <property type="evidence" value="ECO:0007669"/>
    <property type="project" value="InterPro"/>
</dbReference>
<proteinExistence type="predicted"/>
<protein>
    <recommendedName>
        <fullName evidence="5">Ribosomal protein S11</fullName>
    </recommendedName>
</protein>
<accession>A0A0C3EHW7</accession>
<organism evidence="3 4">
    <name type="scientific">Scleroderma citrinum Foug A</name>
    <dbReference type="NCBI Taxonomy" id="1036808"/>
    <lineage>
        <taxon>Eukaryota</taxon>
        <taxon>Fungi</taxon>
        <taxon>Dikarya</taxon>
        <taxon>Basidiomycota</taxon>
        <taxon>Agaricomycotina</taxon>
        <taxon>Agaricomycetes</taxon>
        <taxon>Agaricomycetidae</taxon>
        <taxon>Boletales</taxon>
        <taxon>Sclerodermatineae</taxon>
        <taxon>Sclerodermataceae</taxon>
        <taxon>Scleroderma</taxon>
    </lineage>
</organism>
<dbReference type="STRING" id="1036808.A0A0C3EHW7"/>
<reference evidence="4" key="2">
    <citation type="submission" date="2015-01" db="EMBL/GenBank/DDBJ databases">
        <title>Evolutionary Origins and Diversification of the Mycorrhizal Mutualists.</title>
        <authorList>
            <consortium name="DOE Joint Genome Institute"/>
            <consortium name="Mycorrhizal Genomics Consortium"/>
            <person name="Kohler A."/>
            <person name="Kuo A."/>
            <person name="Nagy L.G."/>
            <person name="Floudas D."/>
            <person name="Copeland A."/>
            <person name="Barry K.W."/>
            <person name="Cichocki N."/>
            <person name="Veneault-Fourrey C."/>
            <person name="LaButti K."/>
            <person name="Lindquist E.A."/>
            <person name="Lipzen A."/>
            <person name="Lundell T."/>
            <person name="Morin E."/>
            <person name="Murat C."/>
            <person name="Riley R."/>
            <person name="Ohm R."/>
            <person name="Sun H."/>
            <person name="Tunlid A."/>
            <person name="Henrissat B."/>
            <person name="Grigoriev I.V."/>
            <person name="Hibbett D.S."/>
            <person name="Martin F."/>
        </authorList>
    </citation>
    <scope>NUCLEOTIDE SEQUENCE [LARGE SCALE GENOMIC DNA]</scope>
    <source>
        <strain evidence="4">Foug A</strain>
    </source>
</reference>
<dbReference type="OrthoDB" id="1654884at2759"/>
<evidence type="ECO:0000256" key="1">
    <source>
        <dbReference type="ARBA" id="ARBA00022980"/>
    </source>
</evidence>
<keyword evidence="1" id="KW-0689">Ribosomal protein</keyword>
<name>A0A0C3EHW7_9AGAM</name>